<evidence type="ECO:0000256" key="1">
    <source>
        <dbReference type="SAM" id="MobiDB-lite"/>
    </source>
</evidence>
<dbReference type="EMBL" id="JANBPT010000278">
    <property type="protein sequence ID" value="KAJ1924350.1"/>
    <property type="molecule type" value="Genomic_DNA"/>
</dbReference>
<feature type="signal peptide" evidence="2">
    <location>
        <begin position="1"/>
        <end position="21"/>
    </location>
</feature>
<evidence type="ECO:0000313" key="4">
    <source>
        <dbReference type="Proteomes" id="UP001150569"/>
    </source>
</evidence>
<proteinExistence type="predicted"/>
<feature type="region of interest" description="Disordered" evidence="1">
    <location>
        <begin position="116"/>
        <end position="140"/>
    </location>
</feature>
<comment type="caution">
    <text evidence="3">The sequence shown here is derived from an EMBL/GenBank/DDBJ whole genome shotgun (WGS) entry which is preliminary data.</text>
</comment>
<dbReference type="Proteomes" id="UP001150569">
    <property type="component" value="Unassembled WGS sequence"/>
</dbReference>
<protein>
    <submittedName>
        <fullName evidence="3">Uncharacterized protein</fullName>
    </submittedName>
</protein>
<reference evidence="3" key="1">
    <citation type="submission" date="2022-07" db="EMBL/GenBank/DDBJ databases">
        <title>Phylogenomic reconstructions and comparative analyses of Kickxellomycotina fungi.</title>
        <authorList>
            <person name="Reynolds N.K."/>
            <person name="Stajich J.E."/>
            <person name="Barry K."/>
            <person name="Grigoriev I.V."/>
            <person name="Crous P."/>
            <person name="Smith M.E."/>
        </authorList>
    </citation>
    <scope>NUCLEOTIDE SEQUENCE</scope>
    <source>
        <strain evidence="3">RSA 861</strain>
    </source>
</reference>
<name>A0A9W8AED5_9FUNG</name>
<gene>
    <name evidence="3" type="ORF">IWQ60_005264</name>
</gene>
<feature type="chain" id="PRO_5040808088" evidence="2">
    <location>
        <begin position="22"/>
        <end position="273"/>
    </location>
</feature>
<keyword evidence="4" id="KW-1185">Reference proteome</keyword>
<accession>A0A9W8AED5</accession>
<keyword evidence="2" id="KW-0732">Signal</keyword>
<feature type="region of interest" description="Disordered" evidence="1">
    <location>
        <begin position="153"/>
        <end position="174"/>
    </location>
</feature>
<evidence type="ECO:0000313" key="3">
    <source>
        <dbReference type="EMBL" id="KAJ1924350.1"/>
    </source>
</evidence>
<evidence type="ECO:0000256" key="2">
    <source>
        <dbReference type="SAM" id="SignalP"/>
    </source>
</evidence>
<sequence>MLYSPSLCFLTFAAFLFSAEARPVLEDALSDQGRQFLSIPGQKLLPVSTTSLQGSPYTSGELTFPTGNTFNSRRQPSQDGSPSLDYFSYKLRASEGPTSPAESKLDGQSLLLQPFTPGSGFFNDELSTPGGPASPAESKLDGQSLLLQPFTPGSGFFNDELSTPGGPASPAESKLNGQSLLLQPFTPGYGSPTSSDCSGASPPEDLYDEVTGEPMQPYVDRASYKRFKAEGGVYVGNSLGLDRRGDCVLLSHDNLDSVGQSQVVPLQKRKHAF</sequence>
<dbReference type="AlphaFoldDB" id="A0A9W8AED5"/>
<organism evidence="3 4">
    <name type="scientific">Tieghemiomyces parasiticus</name>
    <dbReference type="NCBI Taxonomy" id="78921"/>
    <lineage>
        <taxon>Eukaryota</taxon>
        <taxon>Fungi</taxon>
        <taxon>Fungi incertae sedis</taxon>
        <taxon>Zoopagomycota</taxon>
        <taxon>Kickxellomycotina</taxon>
        <taxon>Dimargaritomycetes</taxon>
        <taxon>Dimargaritales</taxon>
        <taxon>Dimargaritaceae</taxon>
        <taxon>Tieghemiomyces</taxon>
    </lineage>
</organism>